<comment type="caution">
    <text evidence="1">The sequence shown here is derived from an EMBL/GenBank/DDBJ whole genome shotgun (WGS) entry which is preliminary data.</text>
</comment>
<proteinExistence type="predicted"/>
<protein>
    <submittedName>
        <fullName evidence="1">Uncharacterized protein</fullName>
    </submittedName>
</protein>
<name>A0A840VFG4_9BACT</name>
<dbReference type="EMBL" id="JACHFD010000013">
    <property type="protein sequence ID" value="MBB5352559.1"/>
    <property type="molecule type" value="Genomic_DNA"/>
</dbReference>
<dbReference type="AlphaFoldDB" id="A0A840VFG4"/>
<evidence type="ECO:0000313" key="1">
    <source>
        <dbReference type="EMBL" id="MBB5352559.1"/>
    </source>
</evidence>
<sequence>MPVPSLLVTTTSDVRQEMTADEVAQQIADLAVR</sequence>
<reference evidence="1 2" key="1">
    <citation type="submission" date="2020-08" db="EMBL/GenBank/DDBJ databases">
        <title>Genomic Encyclopedia of Type Strains, Phase IV (KMG-IV): sequencing the most valuable type-strain genomes for metagenomic binning, comparative biology and taxonomic classification.</title>
        <authorList>
            <person name="Goeker M."/>
        </authorList>
    </citation>
    <scope>NUCLEOTIDE SEQUENCE [LARGE SCALE GENOMIC DNA]</scope>
    <source>
        <strain evidence="1 2">YC6886</strain>
    </source>
</reference>
<dbReference type="Proteomes" id="UP000557717">
    <property type="component" value="Unassembled WGS sequence"/>
</dbReference>
<keyword evidence="2" id="KW-1185">Reference proteome</keyword>
<evidence type="ECO:0000313" key="2">
    <source>
        <dbReference type="Proteomes" id="UP000557717"/>
    </source>
</evidence>
<organism evidence="1 2">
    <name type="scientific">Haloferula luteola</name>
    <dbReference type="NCBI Taxonomy" id="595692"/>
    <lineage>
        <taxon>Bacteria</taxon>
        <taxon>Pseudomonadati</taxon>
        <taxon>Verrucomicrobiota</taxon>
        <taxon>Verrucomicrobiia</taxon>
        <taxon>Verrucomicrobiales</taxon>
        <taxon>Verrucomicrobiaceae</taxon>
        <taxon>Haloferula</taxon>
    </lineage>
</organism>
<gene>
    <name evidence="1" type="ORF">HNR46_002805</name>
</gene>
<accession>A0A840VFG4</accession>